<dbReference type="Proteomes" id="UP001066276">
    <property type="component" value="Chromosome 4_2"/>
</dbReference>
<comment type="caution">
    <text evidence="1">The sequence shown here is derived from an EMBL/GenBank/DDBJ whole genome shotgun (WGS) entry which is preliminary data.</text>
</comment>
<proteinExistence type="predicted"/>
<gene>
    <name evidence="1" type="ORF">NDU88_006601</name>
</gene>
<reference evidence="1" key="1">
    <citation type="journal article" date="2022" name="bioRxiv">
        <title>Sequencing and chromosome-scale assembly of the giantPleurodeles waltlgenome.</title>
        <authorList>
            <person name="Brown T."/>
            <person name="Elewa A."/>
            <person name="Iarovenko S."/>
            <person name="Subramanian E."/>
            <person name="Araus A.J."/>
            <person name="Petzold A."/>
            <person name="Susuki M."/>
            <person name="Suzuki K.-i.T."/>
            <person name="Hayashi T."/>
            <person name="Toyoda A."/>
            <person name="Oliveira C."/>
            <person name="Osipova E."/>
            <person name="Leigh N.D."/>
            <person name="Simon A."/>
            <person name="Yun M.H."/>
        </authorList>
    </citation>
    <scope>NUCLEOTIDE SEQUENCE</scope>
    <source>
        <strain evidence="1">20211129_DDA</strain>
        <tissue evidence="1">Liver</tissue>
    </source>
</reference>
<keyword evidence="2" id="KW-1185">Reference proteome</keyword>
<accession>A0AAV7SQ47</accession>
<dbReference type="EMBL" id="JANPWB010000008">
    <property type="protein sequence ID" value="KAJ1166193.1"/>
    <property type="molecule type" value="Genomic_DNA"/>
</dbReference>
<sequence length="172" mass="18670">MRPEPGAAAAAETVPRPLCSAPAMKHNPPCTDGPCVRSAKYSADIMQCQAAHSNHVAGKKQPTPPHLSCDRRSVFLMGWCARGMIRCNHRVSADVTAHPCCPCVTPTCHITQVPGGNRSARPQLTINSLYGVYRAAASQRPLLHNTQRPRESRPGLQRLTGAFVRQTPGRFL</sequence>
<organism evidence="1 2">
    <name type="scientific">Pleurodeles waltl</name>
    <name type="common">Iberian ribbed newt</name>
    <dbReference type="NCBI Taxonomy" id="8319"/>
    <lineage>
        <taxon>Eukaryota</taxon>
        <taxon>Metazoa</taxon>
        <taxon>Chordata</taxon>
        <taxon>Craniata</taxon>
        <taxon>Vertebrata</taxon>
        <taxon>Euteleostomi</taxon>
        <taxon>Amphibia</taxon>
        <taxon>Batrachia</taxon>
        <taxon>Caudata</taxon>
        <taxon>Salamandroidea</taxon>
        <taxon>Salamandridae</taxon>
        <taxon>Pleurodelinae</taxon>
        <taxon>Pleurodeles</taxon>
    </lineage>
</organism>
<protein>
    <submittedName>
        <fullName evidence="1">Uncharacterized protein</fullName>
    </submittedName>
</protein>
<evidence type="ECO:0000313" key="2">
    <source>
        <dbReference type="Proteomes" id="UP001066276"/>
    </source>
</evidence>
<dbReference type="AlphaFoldDB" id="A0AAV7SQ47"/>
<evidence type="ECO:0000313" key="1">
    <source>
        <dbReference type="EMBL" id="KAJ1166193.1"/>
    </source>
</evidence>
<name>A0AAV7SQ47_PLEWA</name>